<feature type="chain" id="PRO_5011517644" evidence="1">
    <location>
        <begin position="20"/>
        <end position="275"/>
    </location>
</feature>
<dbReference type="RefSeq" id="WP_093143528.1">
    <property type="nucleotide sequence ID" value="NZ_BMWO01000002.1"/>
</dbReference>
<dbReference type="OrthoDB" id="5500612at2"/>
<keyword evidence="3" id="KW-1185">Reference proteome</keyword>
<dbReference type="EMBL" id="FNBA01000002">
    <property type="protein sequence ID" value="SDE77900.1"/>
    <property type="molecule type" value="Genomic_DNA"/>
</dbReference>
<evidence type="ECO:0000313" key="3">
    <source>
        <dbReference type="Proteomes" id="UP000199321"/>
    </source>
</evidence>
<dbReference type="AlphaFoldDB" id="A0A1G7FPR5"/>
<gene>
    <name evidence="2" type="ORF">SAMN05421855_102692</name>
</gene>
<keyword evidence="1" id="KW-0732">Signal</keyword>
<sequence length="275" mass="28574">MKRLVLSIFTIFACATLFAQVGIGTITPSNASMLEVSNTSDNVVYGGFMPPRFDNETQRNLINPGPGDFGLLVFVVDAASGTPANSGCLQLWTGGAWENIHCTGGAIVVPPNDIPWINEIHYDNAGGDVGEGVEIAGMAGIDLTDYQLILYNGSVGTTYDTLTLTGAIDDEGTGHGAVWFPISSIQNGNPDGIALYNTATSSVIQFLSYGGTFGANNGPAQTMNSIDIGVNETGTTPVGESLQLTGGPGDEYVDFNWQAPATASPGTINPGQTIN</sequence>
<evidence type="ECO:0000256" key="1">
    <source>
        <dbReference type="SAM" id="SignalP"/>
    </source>
</evidence>
<reference evidence="2 3" key="1">
    <citation type="submission" date="2016-10" db="EMBL/GenBank/DDBJ databases">
        <authorList>
            <person name="de Groot N.N."/>
        </authorList>
    </citation>
    <scope>NUCLEOTIDE SEQUENCE [LARGE SCALE GENOMIC DNA]</scope>
    <source>
        <strain evidence="2 3">DSM 16195</strain>
    </source>
</reference>
<proteinExistence type="predicted"/>
<name>A0A1G7FPR5_9FLAO</name>
<accession>A0A1G7FPR5</accession>
<protein>
    <submittedName>
        <fullName evidence="2">Uncharacterized protein</fullName>
    </submittedName>
</protein>
<dbReference type="STRING" id="227084.SAMN05421855_102692"/>
<feature type="signal peptide" evidence="1">
    <location>
        <begin position="1"/>
        <end position="19"/>
    </location>
</feature>
<evidence type="ECO:0000313" key="2">
    <source>
        <dbReference type="EMBL" id="SDE77900.1"/>
    </source>
</evidence>
<organism evidence="2 3">
    <name type="scientific">Ulvibacter litoralis</name>
    <dbReference type="NCBI Taxonomy" id="227084"/>
    <lineage>
        <taxon>Bacteria</taxon>
        <taxon>Pseudomonadati</taxon>
        <taxon>Bacteroidota</taxon>
        <taxon>Flavobacteriia</taxon>
        <taxon>Flavobacteriales</taxon>
        <taxon>Flavobacteriaceae</taxon>
        <taxon>Ulvibacter</taxon>
    </lineage>
</organism>
<dbReference type="Proteomes" id="UP000199321">
    <property type="component" value="Unassembled WGS sequence"/>
</dbReference>